<evidence type="ECO:0000259" key="11">
    <source>
        <dbReference type="PROSITE" id="PS51733"/>
    </source>
</evidence>
<dbReference type="Proteomes" id="UP001247307">
    <property type="component" value="Unassembled WGS sequence"/>
</dbReference>
<dbReference type="SUPFAM" id="SSF55681">
    <property type="entry name" value="Class II aaRS and biotin synthetases"/>
    <property type="match status" value="1"/>
</dbReference>
<dbReference type="RefSeq" id="WP_309848901.1">
    <property type="nucleotide sequence ID" value="NZ_BAAAIU010000004.1"/>
</dbReference>
<evidence type="ECO:0000256" key="10">
    <source>
        <dbReference type="SAM" id="MobiDB-lite"/>
    </source>
</evidence>
<dbReference type="CDD" id="cd16444">
    <property type="entry name" value="LipB"/>
    <property type="match status" value="1"/>
</dbReference>
<evidence type="ECO:0000256" key="5">
    <source>
        <dbReference type="HAMAP-Rule" id="MF_00013"/>
    </source>
</evidence>
<dbReference type="GO" id="GO:0005737">
    <property type="term" value="C:cytoplasm"/>
    <property type="evidence" value="ECO:0007669"/>
    <property type="project" value="UniProtKB-SubCell"/>
</dbReference>
<evidence type="ECO:0000313" key="13">
    <source>
        <dbReference type="Proteomes" id="UP001247307"/>
    </source>
</evidence>
<dbReference type="InterPro" id="IPR000544">
    <property type="entry name" value="Octanoyltransferase"/>
</dbReference>
<comment type="subcellular location">
    <subcellularLocation>
        <location evidence="5">Cytoplasm</location>
    </subcellularLocation>
</comment>
<dbReference type="Gene3D" id="3.30.930.10">
    <property type="entry name" value="Bira Bifunctional Protein, Domain 2"/>
    <property type="match status" value="1"/>
</dbReference>
<feature type="active site" description="Acyl-thioester intermediate" evidence="5 7">
    <location>
        <position position="176"/>
    </location>
</feature>
<dbReference type="AlphaFoldDB" id="A0AAE3YFM6"/>
<protein>
    <recommendedName>
        <fullName evidence="5 6">Octanoyltransferase</fullName>
        <ecNumber evidence="5 6">2.3.1.181</ecNumber>
    </recommendedName>
    <alternativeName>
        <fullName evidence="5">Lipoate-protein ligase B</fullName>
    </alternativeName>
    <alternativeName>
        <fullName evidence="5">Lipoyl/octanoyl transferase</fullName>
    </alternativeName>
    <alternativeName>
        <fullName evidence="5">Octanoyl-[acyl-carrier-protein]-protein N-octanoyltransferase</fullName>
    </alternativeName>
</protein>
<accession>A0AAE3YFM6</accession>
<dbReference type="EC" id="2.3.1.181" evidence="5 6"/>
<comment type="function">
    <text evidence="4 5 6">Catalyzes the transfer of endogenously produced octanoic acid from octanoyl-acyl-carrier-protein onto the lipoyl domains of lipoate-dependent enzymes. Lipoyl-ACP can also act as a substrate although octanoyl-ACP is likely to be the physiological substrate.</text>
</comment>
<comment type="pathway">
    <text evidence="1 5 6">Protein modification; protein lipoylation via endogenous pathway; protein N(6)-(lipoyl)lysine from octanoyl-[acyl-carrier-protein]: step 1/2.</text>
</comment>
<dbReference type="PIRSF" id="PIRSF016262">
    <property type="entry name" value="LPLase"/>
    <property type="match status" value="1"/>
</dbReference>
<sequence>MAVSLRRIGLDPEFVDYVEAWDLQKSVHADVLAGHLPSTVLLLEHAPVYTAGRRTEDHERPVDGSTPVVDVDRGGKLTWHGPGQLTVYPILRLPDPSKVREYVWNIEQLIIDVLERYGVRGQRIDGWEGVWLPADDARPPRKIAAIGMRVKEGVSMHGFALNVSNSLDPYSRIIPCGITTAGVTSLEAETGQSLTPEQVAATVEEMFSARAALFDAETSAPQPDDSPAEGSPKGNTP</sequence>
<dbReference type="InterPro" id="IPR004143">
    <property type="entry name" value="BPL_LPL_catalytic"/>
</dbReference>
<reference evidence="12" key="1">
    <citation type="submission" date="2023-07" db="EMBL/GenBank/DDBJ databases">
        <title>Sequencing the genomes of 1000 actinobacteria strains.</title>
        <authorList>
            <person name="Klenk H.-P."/>
        </authorList>
    </citation>
    <scope>NUCLEOTIDE SEQUENCE</scope>
    <source>
        <strain evidence="12">DSM 13988</strain>
    </source>
</reference>
<comment type="catalytic activity">
    <reaction evidence="5 6">
        <text>octanoyl-[ACP] + L-lysyl-[protein] = N(6)-octanoyl-L-lysyl-[protein] + holo-[ACP] + H(+)</text>
        <dbReference type="Rhea" id="RHEA:17665"/>
        <dbReference type="Rhea" id="RHEA-COMP:9636"/>
        <dbReference type="Rhea" id="RHEA-COMP:9685"/>
        <dbReference type="Rhea" id="RHEA-COMP:9752"/>
        <dbReference type="Rhea" id="RHEA-COMP:9928"/>
        <dbReference type="ChEBI" id="CHEBI:15378"/>
        <dbReference type="ChEBI" id="CHEBI:29969"/>
        <dbReference type="ChEBI" id="CHEBI:64479"/>
        <dbReference type="ChEBI" id="CHEBI:78463"/>
        <dbReference type="ChEBI" id="CHEBI:78809"/>
        <dbReference type="EC" id="2.3.1.181"/>
    </reaction>
</comment>
<dbReference type="PROSITE" id="PS51733">
    <property type="entry name" value="BPL_LPL_CATALYTIC"/>
    <property type="match status" value="1"/>
</dbReference>
<dbReference type="PANTHER" id="PTHR10993">
    <property type="entry name" value="OCTANOYLTRANSFERASE"/>
    <property type="match status" value="1"/>
</dbReference>
<dbReference type="GO" id="GO:0033819">
    <property type="term" value="F:lipoyl(octanoyl) transferase activity"/>
    <property type="evidence" value="ECO:0007669"/>
    <property type="project" value="UniProtKB-EC"/>
</dbReference>
<evidence type="ECO:0000256" key="9">
    <source>
        <dbReference type="PIRSR" id="PIRSR016262-3"/>
    </source>
</evidence>
<evidence type="ECO:0000256" key="6">
    <source>
        <dbReference type="PIRNR" id="PIRNR016262"/>
    </source>
</evidence>
<comment type="miscellaneous">
    <text evidence="5">In the reaction, the free carboxyl group of octanoic acid is attached via an amide linkage to the epsilon-amino group of a specific lysine residue of lipoyl domains of lipoate-dependent enzymes.</text>
</comment>
<comment type="caution">
    <text evidence="12">The sequence shown here is derived from an EMBL/GenBank/DDBJ whole genome shotgun (WGS) entry which is preliminary data.</text>
</comment>
<feature type="region of interest" description="Disordered" evidence="10">
    <location>
        <begin position="213"/>
        <end position="237"/>
    </location>
</feature>
<evidence type="ECO:0000256" key="3">
    <source>
        <dbReference type="ARBA" id="ARBA00023315"/>
    </source>
</evidence>
<dbReference type="InterPro" id="IPR020605">
    <property type="entry name" value="Octanoyltransferase_CS"/>
</dbReference>
<comment type="similarity">
    <text evidence="5 6">Belongs to the LipB family.</text>
</comment>
<feature type="binding site" evidence="5 8">
    <location>
        <begin position="73"/>
        <end position="80"/>
    </location>
    <ligand>
        <name>substrate</name>
    </ligand>
</feature>
<evidence type="ECO:0000256" key="1">
    <source>
        <dbReference type="ARBA" id="ARBA00004821"/>
    </source>
</evidence>
<feature type="binding site" evidence="5 8">
    <location>
        <begin position="145"/>
        <end position="147"/>
    </location>
    <ligand>
        <name>substrate</name>
    </ligand>
</feature>
<organism evidence="12 13">
    <name type="scientific">Falsarthrobacter nasiphocae</name>
    <dbReference type="NCBI Taxonomy" id="189863"/>
    <lineage>
        <taxon>Bacteria</taxon>
        <taxon>Bacillati</taxon>
        <taxon>Actinomycetota</taxon>
        <taxon>Actinomycetes</taxon>
        <taxon>Micrococcales</taxon>
        <taxon>Micrococcaceae</taxon>
        <taxon>Falsarthrobacter</taxon>
    </lineage>
</organism>
<dbReference type="InterPro" id="IPR045864">
    <property type="entry name" value="aa-tRNA-synth_II/BPL/LPL"/>
</dbReference>
<evidence type="ECO:0000256" key="7">
    <source>
        <dbReference type="PIRSR" id="PIRSR016262-1"/>
    </source>
</evidence>
<feature type="domain" description="BPL/LPL catalytic" evidence="11">
    <location>
        <begin position="34"/>
        <end position="215"/>
    </location>
</feature>
<dbReference type="GO" id="GO:0009249">
    <property type="term" value="P:protein lipoylation"/>
    <property type="evidence" value="ECO:0007669"/>
    <property type="project" value="InterPro"/>
</dbReference>
<evidence type="ECO:0000256" key="8">
    <source>
        <dbReference type="PIRSR" id="PIRSR016262-2"/>
    </source>
</evidence>
<proteinExistence type="inferred from homology"/>
<dbReference type="NCBIfam" id="TIGR00214">
    <property type="entry name" value="lipB"/>
    <property type="match status" value="1"/>
</dbReference>
<dbReference type="Pfam" id="PF21948">
    <property type="entry name" value="LplA-B_cat"/>
    <property type="match status" value="1"/>
</dbReference>
<evidence type="ECO:0000256" key="4">
    <source>
        <dbReference type="ARBA" id="ARBA00024732"/>
    </source>
</evidence>
<evidence type="ECO:0000256" key="2">
    <source>
        <dbReference type="ARBA" id="ARBA00022679"/>
    </source>
</evidence>
<dbReference type="PANTHER" id="PTHR10993:SF7">
    <property type="entry name" value="LIPOYLTRANSFERASE 2, MITOCHONDRIAL-RELATED"/>
    <property type="match status" value="1"/>
</dbReference>
<keyword evidence="5" id="KW-0963">Cytoplasm</keyword>
<evidence type="ECO:0000313" key="12">
    <source>
        <dbReference type="EMBL" id="MDR6891289.1"/>
    </source>
</evidence>
<dbReference type="NCBIfam" id="NF010925">
    <property type="entry name" value="PRK14345.1"/>
    <property type="match status" value="1"/>
</dbReference>
<dbReference type="PROSITE" id="PS01313">
    <property type="entry name" value="LIPB"/>
    <property type="match status" value="1"/>
</dbReference>
<keyword evidence="3 5" id="KW-0012">Acyltransferase</keyword>
<dbReference type="EMBL" id="JAVDUI010000001">
    <property type="protein sequence ID" value="MDR6891289.1"/>
    <property type="molecule type" value="Genomic_DNA"/>
</dbReference>
<feature type="binding site" evidence="5 8">
    <location>
        <begin position="158"/>
        <end position="160"/>
    </location>
    <ligand>
        <name>substrate</name>
    </ligand>
</feature>
<name>A0AAE3YFM6_9MICC</name>
<dbReference type="HAMAP" id="MF_00013">
    <property type="entry name" value="LipB"/>
    <property type="match status" value="1"/>
</dbReference>
<keyword evidence="13" id="KW-1185">Reference proteome</keyword>
<gene>
    <name evidence="5" type="primary">lipB</name>
    <name evidence="12" type="ORF">J2S35_000229</name>
</gene>
<keyword evidence="2 5" id="KW-0808">Transferase</keyword>
<feature type="site" description="Lowers pKa of active site Cys" evidence="5 9">
    <location>
        <position position="142"/>
    </location>
</feature>